<keyword evidence="1" id="KW-0732">Signal</keyword>
<keyword evidence="3" id="KW-1185">Reference proteome</keyword>
<dbReference type="InterPro" id="IPR016024">
    <property type="entry name" value="ARM-type_fold"/>
</dbReference>
<dbReference type="SUPFAM" id="SSF48371">
    <property type="entry name" value="ARM repeat"/>
    <property type="match status" value="1"/>
</dbReference>
<dbReference type="Proteomes" id="UP000092460">
    <property type="component" value="Unassembled WGS sequence"/>
</dbReference>
<reference evidence="3" key="1">
    <citation type="submission" date="2015-01" db="EMBL/GenBank/DDBJ databases">
        <authorList>
            <person name="Aksoy S."/>
            <person name="Warren W."/>
            <person name="Wilson R.K."/>
        </authorList>
    </citation>
    <scope>NUCLEOTIDE SEQUENCE [LARGE SCALE GENOMIC DNA]</scope>
    <source>
        <strain evidence="3">IAEA</strain>
    </source>
</reference>
<dbReference type="EnsemblMetazoa" id="GPPI041861-RA">
    <property type="protein sequence ID" value="GPPI041861-PA"/>
    <property type="gene ID" value="GPPI041861"/>
</dbReference>
<dbReference type="VEuPathDB" id="VectorBase:GPPI041861"/>
<organism evidence="2 3">
    <name type="scientific">Glossina palpalis gambiensis</name>
    <dbReference type="NCBI Taxonomy" id="67801"/>
    <lineage>
        <taxon>Eukaryota</taxon>
        <taxon>Metazoa</taxon>
        <taxon>Ecdysozoa</taxon>
        <taxon>Arthropoda</taxon>
        <taxon>Hexapoda</taxon>
        <taxon>Insecta</taxon>
        <taxon>Pterygota</taxon>
        <taxon>Neoptera</taxon>
        <taxon>Endopterygota</taxon>
        <taxon>Diptera</taxon>
        <taxon>Brachycera</taxon>
        <taxon>Muscomorpha</taxon>
        <taxon>Hippoboscoidea</taxon>
        <taxon>Glossinidae</taxon>
        <taxon>Glossina</taxon>
    </lineage>
</organism>
<dbReference type="EMBL" id="JXJN01021340">
    <property type="status" value="NOT_ANNOTATED_CDS"/>
    <property type="molecule type" value="Genomic_DNA"/>
</dbReference>
<evidence type="ECO:0000313" key="2">
    <source>
        <dbReference type="EnsemblMetazoa" id="GPPI041861-PA"/>
    </source>
</evidence>
<protein>
    <submittedName>
        <fullName evidence="2">Uncharacterized protein</fullName>
    </submittedName>
</protein>
<dbReference type="EMBL" id="JXJN01021339">
    <property type="status" value="NOT_ANNOTATED_CDS"/>
    <property type="molecule type" value="Genomic_DNA"/>
</dbReference>
<name>A0A1B0BVK3_9MUSC</name>
<proteinExistence type="predicted"/>
<evidence type="ECO:0000256" key="1">
    <source>
        <dbReference type="SAM" id="SignalP"/>
    </source>
</evidence>
<evidence type="ECO:0000313" key="3">
    <source>
        <dbReference type="Proteomes" id="UP000092460"/>
    </source>
</evidence>
<feature type="chain" id="PRO_5008405173" evidence="1">
    <location>
        <begin position="21"/>
        <end position="620"/>
    </location>
</feature>
<sequence>MSYVTLTFVGVLVVLQLCFAIPKPDADSPASHHEFNTDNKLYKATLEAFVKTAIPLGEQYGDVLEKVLEDLKAHEEAANYETQIEHLEELVKGAKHLKGDSDDETLHNILKLESDVAGAQEKSKKSSKPHLVHDLFEKDGGKDFLEVFRKDFVEFFDGFDDAFEEYAKDLSEEEKADHEDFLKWFKEFKEADGFDKQFEKFVGFFKFFNSENLLEIRNKLNITAFAMRKSTIVVLGLLLIIQHSFASPVPEAEATDSQHELNTNSELYKAVANDFVKRALPYCENFGKISKQMLEDIKEHKSDDEYDEVKDRLEEYIEAADHLGNSDQEEVLKYLLRLVEHLLAATHEYKEPEAKKNLFYTLLDKHEDEELLEGFEKSFQEYFDGFDAEYGENFSDNGKEVNDDLVKWHKSFVEKDSPGKFVKQFVAFSCFTSPTPNTELHNCDHEFNKENKLYKIALKDFVERLIPFCKRYIDLLEQAVEDLKTNKNTAKYEHVKKQLDLVSTHFEHFKDSSPAEAFKGFLKFERSISGHGSTVEDVFSKHGSEDFVEQFCQSFLEYFDDFVKNFIACAKGLSEAENVDHTNVLEWFKSFREEEDCGDKFEMFKQFFMFFNPQLFAEED</sequence>
<reference evidence="2" key="2">
    <citation type="submission" date="2020-05" db="UniProtKB">
        <authorList>
            <consortium name="EnsemblMetazoa"/>
        </authorList>
    </citation>
    <scope>IDENTIFICATION</scope>
    <source>
        <strain evidence="2">IAEA</strain>
    </source>
</reference>
<accession>A0A1B0BVK3</accession>
<dbReference type="AlphaFoldDB" id="A0A1B0BVK3"/>
<feature type="signal peptide" evidence="1">
    <location>
        <begin position="1"/>
        <end position="20"/>
    </location>
</feature>